<dbReference type="AlphaFoldDB" id="A0A2G5VTA9"/>
<dbReference type="OrthoDB" id="8026949at2759"/>
<evidence type="ECO:0000313" key="2">
    <source>
        <dbReference type="EMBL" id="PIC55008.1"/>
    </source>
</evidence>
<name>A0A2G5VTA9_9PELO</name>
<proteinExistence type="predicted"/>
<reference evidence="3" key="1">
    <citation type="submission" date="2017-10" db="EMBL/GenBank/DDBJ databases">
        <title>Rapid genome shrinkage in a self-fertile nematode reveals novel sperm competition proteins.</title>
        <authorList>
            <person name="Yin D."/>
            <person name="Schwarz E.M."/>
            <person name="Thomas C.G."/>
            <person name="Felde R.L."/>
            <person name="Korf I.F."/>
            <person name="Cutter A.D."/>
            <person name="Schartner C.M."/>
            <person name="Ralston E.J."/>
            <person name="Meyer B.J."/>
            <person name="Haag E.S."/>
        </authorList>
    </citation>
    <scope>NUCLEOTIDE SEQUENCE [LARGE SCALE GENOMIC DNA]</scope>
    <source>
        <strain evidence="3">JU1422</strain>
    </source>
</reference>
<accession>A0A2G5VTA9</accession>
<protein>
    <submittedName>
        <fullName evidence="2">Uncharacterized protein</fullName>
    </submittedName>
</protein>
<evidence type="ECO:0000256" key="1">
    <source>
        <dbReference type="SAM" id="MobiDB-lite"/>
    </source>
</evidence>
<keyword evidence="3" id="KW-1185">Reference proteome</keyword>
<sequence length="119" mass="12995">MLEDGEISNSPKSAADNDDDDDGFVVDRSFLEVIENPEDVAEDDTAANVTGDSVAIKDISMASSSSGAPSEWAKKMRKRLLEESVGDVEYVDYGDSKDSGSLRFSKFSKFCRISEILEI</sequence>
<dbReference type="Proteomes" id="UP000230233">
    <property type="component" value="Chromosome I"/>
</dbReference>
<evidence type="ECO:0000313" key="3">
    <source>
        <dbReference type="Proteomes" id="UP000230233"/>
    </source>
</evidence>
<organism evidence="2 3">
    <name type="scientific">Caenorhabditis nigoni</name>
    <dbReference type="NCBI Taxonomy" id="1611254"/>
    <lineage>
        <taxon>Eukaryota</taxon>
        <taxon>Metazoa</taxon>
        <taxon>Ecdysozoa</taxon>
        <taxon>Nematoda</taxon>
        <taxon>Chromadorea</taxon>
        <taxon>Rhabditida</taxon>
        <taxon>Rhabditina</taxon>
        <taxon>Rhabditomorpha</taxon>
        <taxon>Rhabditoidea</taxon>
        <taxon>Rhabditidae</taxon>
        <taxon>Peloderinae</taxon>
        <taxon>Caenorhabditis</taxon>
    </lineage>
</organism>
<gene>
    <name evidence="2" type="primary">Cni-Y34D9A.7</name>
    <name evidence="2" type="synonym">Cnig_chr_I.g464</name>
    <name evidence="2" type="ORF">B9Z55_000464</name>
</gene>
<dbReference type="EMBL" id="PDUG01000001">
    <property type="protein sequence ID" value="PIC55008.1"/>
    <property type="molecule type" value="Genomic_DNA"/>
</dbReference>
<feature type="region of interest" description="Disordered" evidence="1">
    <location>
        <begin position="1"/>
        <end position="23"/>
    </location>
</feature>
<comment type="caution">
    <text evidence="2">The sequence shown here is derived from an EMBL/GenBank/DDBJ whole genome shotgun (WGS) entry which is preliminary data.</text>
</comment>